<accession>A0ABD3M4R3</accession>
<comment type="caution">
    <text evidence="18">The sequence shown here is derived from an EMBL/GenBank/DDBJ whole genome shotgun (WGS) entry which is preliminary data.</text>
</comment>
<dbReference type="SUPFAM" id="SSF54675">
    <property type="entry name" value="Nicotinate/Quinolinate PRTase N-terminal domain-like"/>
    <property type="match status" value="1"/>
</dbReference>
<dbReference type="PANTHER" id="PTHR11098">
    <property type="entry name" value="NICOTINATE PHOSPHORIBOSYLTRANSFERASE"/>
    <property type="match status" value="1"/>
</dbReference>
<evidence type="ECO:0000259" key="17">
    <source>
        <dbReference type="Pfam" id="PF17956"/>
    </source>
</evidence>
<comment type="pathway">
    <text evidence="3">Cofactor biosynthesis; NAD(+) biosynthesis; nicotinate D-ribonucleotide from nicotinate: step 1/1.</text>
</comment>
<keyword evidence="8" id="KW-0662">Pyridine nucleotide biosynthesis</keyword>
<feature type="domain" description="Nicotinate/nicotinamide phosphoribosyltransferase" evidence="15">
    <location>
        <begin position="241"/>
        <end position="486"/>
    </location>
</feature>
<dbReference type="SUPFAM" id="SSF51690">
    <property type="entry name" value="Nicotinate/Quinolinate PRTase C-terminal domain-like"/>
    <property type="match status" value="1"/>
</dbReference>
<dbReference type="GO" id="GO:0046872">
    <property type="term" value="F:metal ion binding"/>
    <property type="evidence" value="ECO:0007669"/>
    <property type="project" value="UniProtKB-KW"/>
</dbReference>
<gene>
    <name evidence="18" type="ORF">ACHAWU_008633</name>
</gene>
<evidence type="ECO:0000256" key="6">
    <source>
        <dbReference type="ARBA" id="ARBA00022553"/>
    </source>
</evidence>
<organism evidence="18 19">
    <name type="scientific">Discostella pseudostelligera</name>
    <dbReference type="NCBI Taxonomy" id="259834"/>
    <lineage>
        <taxon>Eukaryota</taxon>
        <taxon>Sar</taxon>
        <taxon>Stramenopiles</taxon>
        <taxon>Ochrophyta</taxon>
        <taxon>Bacillariophyta</taxon>
        <taxon>Coscinodiscophyceae</taxon>
        <taxon>Thalassiosirophycidae</taxon>
        <taxon>Stephanodiscales</taxon>
        <taxon>Stephanodiscaceae</taxon>
        <taxon>Discostella</taxon>
    </lineage>
</organism>
<dbReference type="Pfam" id="PF04095">
    <property type="entry name" value="NAPRTase"/>
    <property type="match status" value="1"/>
</dbReference>
<evidence type="ECO:0000256" key="1">
    <source>
        <dbReference type="ARBA" id="ARBA00001936"/>
    </source>
</evidence>
<evidence type="ECO:0000259" key="16">
    <source>
        <dbReference type="Pfam" id="PF17767"/>
    </source>
</evidence>
<keyword evidence="10" id="KW-0479">Metal-binding</keyword>
<evidence type="ECO:0000256" key="10">
    <source>
        <dbReference type="ARBA" id="ARBA00022723"/>
    </source>
</evidence>
<evidence type="ECO:0000256" key="3">
    <source>
        <dbReference type="ARBA" id="ARBA00004952"/>
    </source>
</evidence>
<evidence type="ECO:0000256" key="14">
    <source>
        <dbReference type="ARBA" id="ARBA00048668"/>
    </source>
</evidence>
<dbReference type="GO" id="GO:0016740">
    <property type="term" value="F:transferase activity"/>
    <property type="evidence" value="ECO:0007669"/>
    <property type="project" value="UniProtKB-KW"/>
</dbReference>
<evidence type="ECO:0000256" key="4">
    <source>
        <dbReference type="ARBA" id="ARBA00010897"/>
    </source>
</evidence>
<evidence type="ECO:0000313" key="19">
    <source>
        <dbReference type="Proteomes" id="UP001530293"/>
    </source>
</evidence>
<evidence type="ECO:0000313" key="18">
    <source>
        <dbReference type="EMBL" id="KAL3759024.1"/>
    </source>
</evidence>
<dbReference type="InterPro" id="IPR040727">
    <property type="entry name" value="NAPRTase_N"/>
</dbReference>
<dbReference type="InterPro" id="IPR041619">
    <property type="entry name" value="NAPRTase_C"/>
</dbReference>
<proteinExistence type="inferred from homology"/>
<feature type="domain" description="Nicotinate phosphoribosyltransferase C-terminal" evidence="17">
    <location>
        <begin position="491"/>
        <end position="604"/>
    </location>
</feature>
<evidence type="ECO:0000256" key="7">
    <source>
        <dbReference type="ARBA" id="ARBA00022598"/>
    </source>
</evidence>
<keyword evidence="6" id="KW-0597">Phosphoprotein</keyword>
<keyword evidence="12" id="KW-0464">Manganese</keyword>
<dbReference type="FunFam" id="3.20.140.10:FF:000018">
    <property type="entry name" value="Nicotinate phosphoribosyltransferase"/>
    <property type="match status" value="1"/>
</dbReference>
<dbReference type="Pfam" id="PF17767">
    <property type="entry name" value="NAPRTase_N"/>
    <property type="match status" value="1"/>
</dbReference>
<evidence type="ECO:0000256" key="12">
    <source>
        <dbReference type="ARBA" id="ARBA00023211"/>
    </source>
</evidence>
<evidence type="ECO:0000256" key="5">
    <source>
        <dbReference type="ARBA" id="ARBA00013236"/>
    </source>
</evidence>
<evidence type="ECO:0000259" key="15">
    <source>
        <dbReference type="Pfam" id="PF04095"/>
    </source>
</evidence>
<dbReference type="InterPro" id="IPR013785">
    <property type="entry name" value="Aldolase_TIM"/>
</dbReference>
<dbReference type="EC" id="6.3.4.21" evidence="5"/>
<reference evidence="18 19" key="1">
    <citation type="submission" date="2024-10" db="EMBL/GenBank/DDBJ databases">
        <title>Updated reference genomes for cyclostephanoid diatoms.</title>
        <authorList>
            <person name="Roberts W.R."/>
            <person name="Alverson A.J."/>
        </authorList>
    </citation>
    <scope>NUCLEOTIDE SEQUENCE [LARGE SCALE GENOMIC DNA]</scope>
    <source>
        <strain evidence="18 19">AJA232-27</strain>
    </source>
</reference>
<comment type="cofactor">
    <cofactor evidence="2">
        <name>Mg(2+)</name>
        <dbReference type="ChEBI" id="CHEBI:18420"/>
    </cofactor>
</comment>
<dbReference type="Proteomes" id="UP001530293">
    <property type="component" value="Unassembled WGS sequence"/>
</dbReference>
<dbReference type="CDD" id="cd01570">
    <property type="entry name" value="NAPRTase_A"/>
    <property type="match status" value="1"/>
</dbReference>
<dbReference type="Pfam" id="PF17956">
    <property type="entry name" value="NAPRTase_C"/>
    <property type="match status" value="1"/>
</dbReference>
<dbReference type="GO" id="GO:0004516">
    <property type="term" value="F:nicotinate phosphoribosyltransferase activity"/>
    <property type="evidence" value="ECO:0007669"/>
    <property type="project" value="UniProtKB-EC"/>
</dbReference>
<keyword evidence="7" id="KW-0436">Ligase</keyword>
<comment type="catalytic activity">
    <reaction evidence="14">
        <text>5-phospho-alpha-D-ribose 1-diphosphate + nicotinate + ATP + H2O = nicotinate beta-D-ribonucleotide + ADP + phosphate + diphosphate</text>
        <dbReference type="Rhea" id="RHEA:36163"/>
        <dbReference type="ChEBI" id="CHEBI:15377"/>
        <dbReference type="ChEBI" id="CHEBI:30616"/>
        <dbReference type="ChEBI" id="CHEBI:32544"/>
        <dbReference type="ChEBI" id="CHEBI:33019"/>
        <dbReference type="ChEBI" id="CHEBI:43474"/>
        <dbReference type="ChEBI" id="CHEBI:57502"/>
        <dbReference type="ChEBI" id="CHEBI:58017"/>
        <dbReference type="ChEBI" id="CHEBI:456216"/>
        <dbReference type="EC" id="6.3.4.21"/>
    </reaction>
</comment>
<keyword evidence="9" id="KW-0808">Transferase</keyword>
<feature type="domain" description="Nicotinate phosphoribosyltransferase N-terminal" evidence="16">
    <location>
        <begin position="20"/>
        <end position="149"/>
    </location>
</feature>
<name>A0ABD3M4R3_9STRA</name>
<comment type="cofactor">
    <cofactor evidence="1">
        <name>Mn(2+)</name>
        <dbReference type="ChEBI" id="CHEBI:29035"/>
    </cofactor>
</comment>
<dbReference type="Gene3D" id="3.20.140.10">
    <property type="entry name" value="nicotinate phosphoribosyltransferase"/>
    <property type="match status" value="2"/>
</dbReference>
<dbReference type="AlphaFoldDB" id="A0ABD3M4R3"/>
<evidence type="ECO:0000256" key="13">
    <source>
        <dbReference type="ARBA" id="ARBA00023426"/>
    </source>
</evidence>
<protein>
    <recommendedName>
        <fullName evidence="5">nicotinate phosphoribosyltransferase</fullName>
        <ecNumber evidence="5">6.3.4.21</ecNumber>
    </recommendedName>
</protein>
<comment type="similarity">
    <text evidence="4">Belongs to the NAPRTase family.</text>
</comment>
<dbReference type="Gene3D" id="3.20.20.70">
    <property type="entry name" value="Aldolase class I"/>
    <property type="match status" value="1"/>
</dbReference>
<dbReference type="InterPro" id="IPR036068">
    <property type="entry name" value="Nicotinate_pribotase-like_C"/>
</dbReference>
<dbReference type="EMBL" id="JALLBG020000214">
    <property type="protein sequence ID" value="KAL3759024.1"/>
    <property type="molecule type" value="Genomic_DNA"/>
</dbReference>
<evidence type="ECO:0000256" key="11">
    <source>
        <dbReference type="ARBA" id="ARBA00022842"/>
    </source>
</evidence>
<dbReference type="PANTHER" id="PTHR11098:SF1">
    <property type="entry name" value="NICOTINATE PHOSPHORIBOSYLTRANSFERASE"/>
    <property type="match status" value="1"/>
</dbReference>
<keyword evidence="19" id="KW-1185">Reference proteome</keyword>
<keyword evidence="11" id="KW-0460">Magnesium</keyword>
<sequence>MSSAAPSSFPAPTNNLVSPLLTDLYQITMAYAYWKTNQHRRIAHFELFFRKNPFGGSYTLFAGLDEVLKFLANFRFSDSDIDYLRNTPQLSHCEDAFFDDYLSNLDCSEVIVHSLKEGSMAFPRVPLITVTAPLGIGNLIETTLLTLVNYPSLVATNACRMVVAARGQFWEETAGANPPRAYSPPSKLNRGGGGGMIGGRGGGTSSGGVLGDSLYFSKTPRKSIQLAEGGPLDFSRKKPRCVEFGLRRAQGPDGGFSASKYSHIGGFHATSNLLAGKILNLPIAGTHAHSFVQSFTSLDSVVGASVKRKKGGSDDMVELLPMALQYRQETGWTDTNDGELAAFIGYASSFPDGFLCLIDTYDTLQSGLRNFIIVSLVLDDLGYTPRGIRLDSGDLSYLSLECEFVFHQMADRFDRSFFFDLDIVASNDINESILHSLNKQGHAITMFGIGTNLVTCESQPALGCVYKLVEVDGKPRIKLSNDMEKVLIPGRKVAYRLFGEAGWPLIDLLVGVNEADQPSVGERTLCIHPFMEQKRVAVVPTRVVKLHRLVFDGKNGGVVLDKVSSLDDTRQFVKDQINHTRPDMLRYVNPGEYKVSVSEQTFRFLHNLWQSETPVRELR</sequence>
<comment type="function">
    <text evidence="13">Catalyzes the first step in the biosynthesis of NAD from nicotinic acid, the ATP-dependent synthesis of beta-nicotinate D-ribonucleotide from nicotinate and 5-phospho-D-ribose 1-phosphate. Helps prevent cellular oxidative stress via its role in NAD biosynthesis.</text>
</comment>
<evidence type="ECO:0000256" key="2">
    <source>
        <dbReference type="ARBA" id="ARBA00001946"/>
    </source>
</evidence>
<dbReference type="FunFam" id="3.20.20.70:FF:000155">
    <property type="entry name" value="Nicotinate phosphoribosyltransferase"/>
    <property type="match status" value="1"/>
</dbReference>
<dbReference type="InterPro" id="IPR007229">
    <property type="entry name" value="Nic_PRibTrfase-Fam"/>
</dbReference>
<dbReference type="GO" id="GO:0019363">
    <property type="term" value="P:pyridine nucleotide biosynthetic process"/>
    <property type="evidence" value="ECO:0007669"/>
    <property type="project" value="UniProtKB-KW"/>
</dbReference>
<evidence type="ECO:0000256" key="9">
    <source>
        <dbReference type="ARBA" id="ARBA00022679"/>
    </source>
</evidence>
<dbReference type="InterPro" id="IPR041525">
    <property type="entry name" value="N/Namide_PRibTrfase"/>
</dbReference>
<evidence type="ECO:0000256" key="8">
    <source>
        <dbReference type="ARBA" id="ARBA00022642"/>
    </source>
</evidence>